<organism evidence="6 7">
    <name type="scientific">Affinibrenneria salicis</name>
    <dbReference type="NCBI Taxonomy" id="2590031"/>
    <lineage>
        <taxon>Bacteria</taxon>
        <taxon>Pseudomonadati</taxon>
        <taxon>Pseudomonadota</taxon>
        <taxon>Gammaproteobacteria</taxon>
        <taxon>Enterobacterales</taxon>
        <taxon>Pectobacteriaceae</taxon>
        <taxon>Affinibrenneria</taxon>
    </lineage>
</organism>
<gene>
    <name evidence="6" type="ORF">FJU30_20730</name>
</gene>
<proteinExistence type="inferred from homology"/>
<keyword evidence="7" id="KW-1185">Reference proteome</keyword>
<dbReference type="Proteomes" id="UP000335415">
    <property type="component" value="Unassembled WGS sequence"/>
</dbReference>
<dbReference type="PRINTS" id="PR00146">
    <property type="entry name" value="DHPICSNTHASE"/>
</dbReference>
<name>A0A5J5FTH9_9GAMM</name>
<dbReference type="Pfam" id="PF00701">
    <property type="entry name" value="DHDPS"/>
    <property type="match status" value="1"/>
</dbReference>
<feature type="binding site" evidence="5">
    <location>
        <position position="50"/>
    </location>
    <ligand>
        <name>pyruvate</name>
        <dbReference type="ChEBI" id="CHEBI:15361"/>
    </ligand>
</feature>
<keyword evidence="2 3" id="KW-0456">Lyase</keyword>
<evidence type="ECO:0000256" key="5">
    <source>
        <dbReference type="PIRSR" id="PIRSR001365-2"/>
    </source>
</evidence>
<dbReference type="RefSeq" id="WP_150436879.1">
    <property type="nucleotide sequence ID" value="NZ_VYKJ01000013.1"/>
</dbReference>
<dbReference type="PANTHER" id="PTHR12128:SF66">
    <property type="entry name" value="4-HYDROXY-2-OXOGLUTARATE ALDOLASE, MITOCHONDRIAL"/>
    <property type="match status" value="1"/>
</dbReference>
<reference evidence="6 7" key="1">
    <citation type="submission" date="2019-09" db="EMBL/GenBank/DDBJ databases">
        <authorList>
            <person name="Li Y."/>
        </authorList>
    </citation>
    <scope>NUCLEOTIDE SEQUENCE [LARGE SCALE GENOMIC DNA]</scope>
    <source>
        <strain evidence="6 7">L3-3HA</strain>
    </source>
</reference>
<evidence type="ECO:0000256" key="3">
    <source>
        <dbReference type="PIRNR" id="PIRNR001365"/>
    </source>
</evidence>
<evidence type="ECO:0000256" key="4">
    <source>
        <dbReference type="PIRSR" id="PIRSR001365-1"/>
    </source>
</evidence>
<dbReference type="Gene3D" id="3.20.20.70">
    <property type="entry name" value="Aldolase class I"/>
    <property type="match status" value="1"/>
</dbReference>
<evidence type="ECO:0000313" key="6">
    <source>
        <dbReference type="EMBL" id="KAA8996635.1"/>
    </source>
</evidence>
<dbReference type="InterPro" id="IPR002220">
    <property type="entry name" value="DapA-like"/>
</dbReference>
<dbReference type="SMART" id="SM01130">
    <property type="entry name" value="DHDPS"/>
    <property type="match status" value="1"/>
</dbReference>
<dbReference type="AlphaFoldDB" id="A0A5J5FTH9"/>
<evidence type="ECO:0000256" key="1">
    <source>
        <dbReference type="ARBA" id="ARBA00007592"/>
    </source>
</evidence>
<feature type="active site" description="Proton donor/acceptor" evidence="4">
    <location>
        <position position="137"/>
    </location>
</feature>
<comment type="similarity">
    <text evidence="1 3">Belongs to the DapA family.</text>
</comment>
<dbReference type="GO" id="GO:0005829">
    <property type="term" value="C:cytosol"/>
    <property type="evidence" value="ECO:0007669"/>
    <property type="project" value="TreeGrafter"/>
</dbReference>
<dbReference type="InterPro" id="IPR013785">
    <property type="entry name" value="Aldolase_TIM"/>
</dbReference>
<dbReference type="PIRSF" id="PIRSF001365">
    <property type="entry name" value="DHDPS"/>
    <property type="match status" value="1"/>
</dbReference>
<protein>
    <submittedName>
        <fullName evidence="6">Dihydrodipicolinate synthase family protein</fullName>
    </submittedName>
</protein>
<dbReference type="CDD" id="cd00408">
    <property type="entry name" value="DHDPS-like"/>
    <property type="match status" value="1"/>
</dbReference>
<evidence type="ECO:0000313" key="7">
    <source>
        <dbReference type="Proteomes" id="UP000335415"/>
    </source>
</evidence>
<evidence type="ECO:0000256" key="2">
    <source>
        <dbReference type="ARBA" id="ARBA00023239"/>
    </source>
</evidence>
<dbReference type="PANTHER" id="PTHR12128">
    <property type="entry name" value="DIHYDRODIPICOLINATE SYNTHASE"/>
    <property type="match status" value="1"/>
</dbReference>
<dbReference type="OrthoDB" id="199953at2"/>
<dbReference type="SUPFAM" id="SSF51569">
    <property type="entry name" value="Aldolase"/>
    <property type="match status" value="1"/>
</dbReference>
<comment type="caution">
    <text evidence="6">The sequence shown here is derived from an EMBL/GenBank/DDBJ whole genome shotgun (WGS) entry which is preliminary data.</text>
</comment>
<sequence length="301" mass="32597">MTNHQPRVKELSAFMLTPMNESGVDEKAFIRMLQRLVDARVDSIGVLGSTGSYGYLTLQARKRITKLALEHADGIPVMVGVGALRTRDVLELTEDAQKAGASELLLAPVSYQKLTDDEVWHLYDTVNRHLAVPLCVYDNPVTTHFSFSDELHGRLAQLSHIASIKIPGVPDDAAAAAARVARLRALIPPTVSIGVSGDAFALRGLNAGCDLWYSVLAGVFPAVCRRLVSLAAQGESRLTPEMDARLQPVWALFQRYGSLRVVAEMAAQLALTQQDSLPLPLRRIDSEGVAAVKAIVPLLTA</sequence>
<feature type="active site" description="Schiff-base intermediate with substrate" evidence="4">
    <location>
        <position position="165"/>
    </location>
</feature>
<dbReference type="EMBL" id="VYKJ01000013">
    <property type="protein sequence ID" value="KAA8996635.1"/>
    <property type="molecule type" value="Genomic_DNA"/>
</dbReference>
<dbReference type="GO" id="GO:0008840">
    <property type="term" value="F:4-hydroxy-tetrahydrodipicolinate synthase activity"/>
    <property type="evidence" value="ECO:0007669"/>
    <property type="project" value="TreeGrafter"/>
</dbReference>
<accession>A0A5J5FTH9</accession>